<feature type="domain" description="Glycosyltransferase subfamily 4-like N-terminal" evidence="2">
    <location>
        <begin position="36"/>
        <end position="195"/>
    </location>
</feature>
<dbReference type="SUPFAM" id="SSF53756">
    <property type="entry name" value="UDP-Glycosyltransferase/glycogen phosphorylase"/>
    <property type="match status" value="1"/>
</dbReference>
<dbReference type="AlphaFoldDB" id="A0A401ZB64"/>
<dbReference type="GO" id="GO:0016757">
    <property type="term" value="F:glycosyltransferase activity"/>
    <property type="evidence" value="ECO:0007669"/>
    <property type="project" value="InterPro"/>
</dbReference>
<keyword evidence="3" id="KW-0808">Transferase</keyword>
<name>A0A401ZB64_9CHLR</name>
<dbReference type="CDD" id="cd03802">
    <property type="entry name" value="GT4_AviGT4-like"/>
    <property type="match status" value="1"/>
</dbReference>
<accession>A0A401ZB64</accession>
<evidence type="ECO:0000259" key="2">
    <source>
        <dbReference type="Pfam" id="PF13439"/>
    </source>
</evidence>
<dbReference type="Gene3D" id="3.40.50.2000">
    <property type="entry name" value="Glycogen Phosphorylase B"/>
    <property type="match status" value="2"/>
</dbReference>
<dbReference type="Pfam" id="PF00534">
    <property type="entry name" value="Glycos_transf_1"/>
    <property type="match status" value="1"/>
</dbReference>
<protein>
    <submittedName>
        <fullName evidence="3">Glycosyl transferase</fullName>
    </submittedName>
</protein>
<dbReference type="PANTHER" id="PTHR12526">
    <property type="entry name" value="GLYCOSYLTRANSFERASE"/>
    <property type="match status" value="1"/>
</dbReference>
<organism evidence="3 4">
    <name type="scientific">Dictyobacter aurantiacus</name>
    <dbReference type="NCBI Taxonomy" id="1936993"/>
    <lineage>
        <taxon>Bacteria</taxon>
        <taxon>Bacillati</taxon>
        <taxon>Chloroflexota</taxon>
        <taxon>Ktedonobacteria</taxon>
        <taxon>Ktedonobacterales</taxon>
        <taxon>Dictyobacteraceae</taxon>
        <taxon>Dictyobacter</taxon>
    </lineage>
</organism>
<gene>
    <name evidence="3" type="ORF">KDAU_14530</name>
</gene>
<dbReference type="InterPro" id="IPR001296">
    <property type="entry name" value="Glyco_trans_1"/>
</dbReference>
<comment type="caution">
    <text evidence="3">The sequence shown here is derived from an EMBL/GenBank/DDBJ whole genome shotgun (WGS) entry which is preliminary data.</text>
</comment>
<evidence type="ECO:0000259" key="1">
    <source>
        <dbReference type="Pfam" id="PF00534"/>
    </source>
</evidence>
<evidence type="ECO:0000313" key="4">
    <source>
        <dbReference type="Proteomes" id="UP000287224"/>
    </source>
</evidence>
<sequence>MAQNEQVNRKSEARMKIAQVAPPWIAIPPKSYGTTEYVVYHLVEELVALGHEVTLFAPADAHTSAKQVSFIPKSLITEGVPWQATLKAYYHLHKSLEYIAEHDFDIVHTHLASSSDMYIFPLTALMSMPHVMTLHGYFPFDRTIDNWTGDADGYFMEWAQHVPLVATSESARKQVAQLTPQAHFAGVVHHGIHIDKCEISAQPVGDYFIWQGRFTYETGAHLAIEAARRARQPLILAGIKESHNRDAMDYYRHLVEPYINGQDIRYIGPAMYRNNIELLRQARALLAPLQWEEPFGVEMIKAMAMGCPVISFAAGAATEIVDHGRTGFLAHDAEEMAHYMNYISNIDRQHVHAHAERYFSAHGMAEKYLAIYRNIIASPGHGGGVTTPASTQPLVSAATSDMLSA</sequence>
<feature type="domain" description="Glycosyl transferase family 1" evidence="1">
    <location>
        <begin position="207"/>
        <end position="345"/>
    </location>
</feature>
<evidence type="ECO:0000313" key="3">
    <source>
        <dbReference type="EMBL" id="GCE04124.1"/>
    </source>
</evidence>
<dbReference type="InterPro" id="IPR028098">
    <property type="entry name" value="Glyco_trans_4-like_N"/>
</dbReference>
<reference evidence="4" key="1">
    <citation type="submission" date="2018-12" db="EMBL/GenBank/DDBJ databases">
        <title>Tengunoibacter tsumagoiensis gen. nov., sp. nov., Dictyobacter kobayashii sp. nov., D. alpinus sp. nov., and D. joshuensis sp. nov. and description of Dictyobacteraceae fam. nov. within the order Ktedonobacterales isolated from Tengu-no-mugimeshi.</title>
        <authorList>
            <person name="Wang C.M."/>
            <person name="Zheng Y."/>
            <person name="Sakai Y."/>
            <person name="Toyoda A."/>
            <person name="Minakuchi Y."/>
            <person name="Abe K."/>
            <person name="Yokota A."/>
            <person name="Yabe S."/>
        </authorList>
    </citation>
    <scope>NUCLEOTIDE SEQUENCE [LARGE SCALE GENOMIC DNA]</scope>
    <source>
        <strain evidence="4">S-27</strain>
    </source>
</reference>
<dbReference type="EMBL" id="BIFQ01000001">
    <property type="protein sequence ID" value="GCE04124.1"/>
    <property type="molecule type" value="Genomic_DNA"/>
</dbReference>
<dbReference type="Proteomes" id="UP000287224">
    <property type="component" value="Unassembled WGS sequence"/>
</dbReference>
<dbReference type="Pfam" id="PF13439">
    <property type="entry name" value="Glyco_transf_4"/>
    <property type="match status" value="1"/>
</dbReference>
<keyword evidence="4" id="KW-1185">Reference proteome</keyword>
<proteinExistence type="predicted"/>
<dbReference type="PANTHER" id="PTHR12526:SF595">
    <property type="entry name" value="BLL5217 PROTEIN"/>
    <property type="match status" value="1"/>
</dbReference>